<feature type="domain" description="L,D-TPase catalytic" evidence="10">
    <location>
        <begin position="217"/>
        <end position="346"/>
    </location>
</feature>
<dbReference type="InterPro" id="IPR050979">
    <property type="entry name" value="LD-transpeptidase"/>
</dbReference>
<feature type="active site" description="Nucleophile" evidence="9">
    <location>
        <position position="322"/>
    </location>
</feature>
<evidence type="ECO:0000259" key="10">
    <source>
        <dbReference type="PROSITE" id="PS52029"/>
    </source>
</evidence>
<proteinExistence type="inferred from homology"/>
<evidence type="ECO:0000256" key="2">
    <source>
        <dbReference type="ARBA" id="ARBA00005992"/>
    </source>
</evidence>
<evidence type="ECO:0000256" key="3">
    <source>
        <dbReference type="ARBA" id="ARBA00022676"/>
    </source>
</evidence>
<accession>A0A6J4S9E8</accession>
<protein>
    <recommendedName>
        <fullName evidence="10">L,D-TPase catalytic domain-containing protein</fullName>
    </recommendedName>
</protein>
<evidence type="ECO:0000313" key="11">
    <source>
        <dbReference type="EMBL" id="CAA9486618.1"/>
    </source>
</evidence>
<dbReference type="GO" id="GO:0005576">
    <property type="term" value="C:extracellular region"/>
    <property type="evidence" value="ECO:0007669"/>
    <property type="project" value="TreeGrafter"/>
</dbReference>
<comment type="similarity">
    <text evidence="2">Belongs to the YkuD family.</text>
</comment>
<keyword evidence="3" id="KW-0328">Glycosyltransferase</keyword>
<sequence length="346" mass="37123">MRRLAVTAILLLLAVVGGYGVLAYADTGVAANMAPGTRVEGIEVSGLTRSEALRKLRGRIGPQIGRPAEVRLGARTFSLDPEEAGVRIDLPAAVDRAFAAGRSGNVLERGWRTLSGGSVDHDEPARIRVDASAVRTFVGEIHREIARKPVEAKLDLEVDRVDVTKGKAGRRLTGRDDLAKRITAALQDRSGKRTFTARAETVKPKVTEDELFDRQPVAVTVSRAGTTVRVFRRAKLVRTYKVAVGEPKYPTPPGSYVVQAMSRNPTWNVPNSDWAGDLAGKTIPPGDPRNPLVARFIHFNGAVGFHGTKSVNSLGSAASHGCVRMTAGDVIDLFDLVQVGTPVLVV</sequence>
<evidence type="ECO:0000256" key="5">
    <source>
        <dbReference type="ARBA" id="ARBA00022801"/>
    </source>
</evidence>
<evidence type="ECO:0000256" key="9">
    <source>
        <dbReference type="PROSITE-ProRule" id="PRU01373"/>
    </source>
</evidence>
<dbReference type="PROSITE" id="PS52029">
    <property type="entry name" value="LD_TPASE"/>
    <property type="match status" value="1"/>
</dbReference>
<dbReference type="InterPro" id="IPR022029">
    <property type="entry name" value="YoaR-like_PG-bd"/>
</dbReference>
<dbReference type="Pfam" id="PF03734">
    <property type="entry name" value="YkuD"/>
    <property type="match status" value="1"/>
</dbReference>
<dbReference type="GO" id="GO:0008360">
    <property type="term" value="P:regulation of cell shape"/>
    <property type="evidence" value="ECO:0007669"/>
    <property type="project" value="UniProtKB-UniRule"/>
</dbReference>
<organism evidence="11">
    <name type="scientific">uncultured Solirubrobacteraceae bacterium</name>
    <dbReference type="NCBI Taxonomy" id="1162706"/>
    <lineage>
        <taxon>Bacteria</taxon>
        <taxon>Bacillati</taxon>
        <taxon>Actinomycetota</taxon>
        <taxon>Thermoleophilia</taxon>
        <taxon>Solirubrobacterales</taxon>
        <taxon>Solirubrobacteraceae</taxon>
        <taxon>environmental samples</taxon>
    </lineage>
</organism>
<dbReference type="Gene3D" id="2.40.440.10">
    <property type="entry name" value="L,D-transpeptidase catalytic domain-like"/>
    <property type="match status" value="1"/>
</dbReference>
<keyword evidence="5" id="KW-0378">Hydrolase</keyword>
<keyword evidence="7 9" id="KW-0573">Peptidoglycan synthesis</keyword>
<reference evidence="11" key="1">
    <citation type="submission" date="2020-02" db="EMBL/GenBank/DDBJ databases">
        <authorList>
            <person name="Meier V. D."/>
        </authorList>
    </citation>
    <scope>NUCLEOTIDE SEQUENCE</scope>
    <source>
        <strain evidence="11">AVDCRST_MAG85</strain>
    </source>
</reference>
<evidence type="ECO:0000256" key="1">
    <source>
        <dbReference type="ARBA" id="ARBA00004752"/>
    </source>
</evidence>
<gene>
    <name evidence="11" type="ORF">AVDCRST_MAG85-979</name>
</gene>
<evidence type="ECO:0000256" key="4">
    <source>
        <dbReference type="ARBA" id="ARBA00022679"/>
    </source>
</evidence>
<dbReference type="Pfam" id="PF12229">
    <property type="entry name" value="PG_binding_4"/>
    <property type="match status" value="1"/>
</dbReference>
<dbReference type="InterPro" id="IPR038063">
    <property type="entry name" value="Transpep_catalytic_dom"/>
</dbReference>
<name>A0A6J4S9E8_9ACTN</name>
<dbReference type="CDD" id="cd16913">
    <property type="entry name" value="YkuD_like"/>
    <property type="match status" value="1"/>
</dbReference>
<dbReference type="UniPathway" id="UPA00219"/>
<evidence type="ECO:0000256" key="8">
    <source>
        <dbReference type="ARBA" id="ARBA00023316"/>
    </source>
</evidence>
<comment type="pathway">
    <text evidence="1 9">Cell wall biogenesis; peptidoglycan biosynthesis.</text>
</comment>
<dbReference type="GO" id="GO:0071972">
    <property type="term" value="F:peptidoglycan L,D-transpeptidase activity"/>
    <property type="evidence" value="ECO:0007669"/>
    <property type="project" value="TreeGrafter"/>
</dbReference>
<dbReference type="PANTHER" id="PTHR30582">
    <property type="entry name" value="L,D-TRANSPEPTIDASE"/>
    <property type="match status" value="1"/>
</dbReference>
<dbReference type="SUPFAM" id="SSF141523">
    <property type="entry name" value="L,D-transpeptidase catalytic domain-like"/>
    <property type="match status" value="1"/>
</dbReference>
<dbReference type="GO" id="GO:0018104">
    <property type="term" value="P:peptidoglycan-protein cross-linking"/>
    <property type="evidence" value="ECO:0007669"/>
    <property type="project" value="TreeGrafter"/>
</dbReference>
<keyword evidence="8 9" id="KW-0961">Cell wall biogenesis/degradation</keyword>
<dbReference type="AlphaFoldDB" id="A0A6J4S9E8"/>
<evidence type="ECO:0000256" key="6">
    <source>
        <dbReference type="ARBA" id="ARBA00022960"/>
    </source>
</evidence>
<dbReference type="EMBL" id="CADCVT010000111">
    <property type="protein sequence ID" value="CAA9486618.1"/>
    <property type="molecule type" value="Genomic_DNA"/>
</dbReference>
<dbReference type="PANTHER" id="PTHR30582:SF24">
    <property type="entry name" value="L,D-TRANSPEPTIDASE ERFK_SRFK-RELATED"/>
    <property type="match status" value="1"/>
</dbReference>
<keyword evidence="6 9" id="KW-0133">Cell shape</keyword>
<dbReference type="GO" id="GO:0071555">
    <property type="term" value="P:cell wall organization"/>
    <property type="evidence" value="ECO:0007669"/>
    <property type="project" value="UniProtKB-UniRule"/>
</dbReference>
<keyword evidence="4" id="KW-0808">Transferase</keyword>
<dbReference type="InterPro" id="IPR005490">
    <property type="entry name" value="LD_TPept_cat_dom"/>
</dbReference>
<evidence type="ECO:0000256" key="7">
    <source>
        <dbReference type="ARBA" id="ARBA00022984"/>
    </source>
</evidence>
<feature type="active site" description="Proton donor/acceptor" evidence="9">
    <location>
        <position position="306"/>
    </location>
</feature>
<dbReference type="GO" id="GO:0016757">
    <property type="term" value="F:glycosyltransferase activity"/>
    <property type="evidence" value="ECO:0007669"/>
    <property type="project" value="UniProtKB-KW"/>
</dbReference>